<reference evidence="8 9" key="1">
    <citation type="submission" date="2017-01" db="EMBL/GenBank/DDBJ databases">
        <authorList>
            <person name="Mah S.A."/>
            <person name="Swanson W.J."/>
            <person name="Moy G.W."/>
            <person name="Vacquier V.D."/>
        </authorList>
    </citation>
    <scope>NUCLEOTIDE SEQUENCE [LARGE SCALE GENOMIC DNA]</scope>
    <source>
        <strain evidence="8 9">NIO-1016</strain>
    </source>
</reference>
<evidence type="ECO:0000259" key="6">
    <source>
        <dbReference type="Pfam" id="PF00700"/>
    </source>
</evidence>
<comment type="similarity">
    <text evidence="1 4">Belongs to the bacterial flagellin family.</text>
</comment>
<dbReference type="PANTHER" id="PTHR42792">
    <property type="entry name" value="FLAGELLIN"/>
    <property type="match status" value="1"/>
</dbReference>
<dbReference type="STRING" id="1017273.SAMN05443094_102364"/>
<accession>A0A1N6SAD9</accession>
<name>A0A1N6SAD9_9BACI</name>
<dbReference type="Pfam" id="PF00700">
    <property type="entry name" value="Flagellin_C"/>
    <property type="match status" value="1"/>
</dbReference>
<dbReference type="Proteomes" id="UP000215545">
    <property type="component" value="Unassembled WGS sequence"/>
</dbReference>
<evidence type="ECO:0000313" key="8">
    <source>
        <dbReference type="EMBL" id="SIQ38060.1"/>
    </source>
</evidence>
<dbReference type="InterPro" id="IPR001029">
    <property type="entry name" value="Flagellin_N"/>
</dbReference>
<dbReference type="InterPro" id="IPR042187">
    <property type="entry name" value="Flagellin_C_sub2"/>
</dbReference>
<dbReference type="GO" id="GO:0005198">
    <property type="term" value="F:structural molecule activity"/>
    <property type="evidence" value="ECO:0007669"/>
    <property type="project" value="UniProtKB-UniRule"/>
</dbReference>
<keyword evidence="8" id="KW-0969">Cilium</keyword>
<evidence type="ECO:0000256" key="1">
    <source>
        <dbReference type="ARBA" id="ARBA00005709"/>
    </source>
</evidence>
<feature type="domain" description="Flagellin N-terminal" evidence="5">
    <location>
        <begin position="14"/>
        <end position="140"/>
    </location>
</feature>
<evidence type="ECO:0000313" key="10">
    <source>
        <dbReference type="Proteomes" id="UP000215545"/>
    </source>
</evidence>
<dbReference type="InterPro" id="IPR001492">
    <property type="entry name" value="Flagellin"/>
</dbReference>
<dbReference type="EMBL" id="FTLX01000002">
    <property type="protein sequence ID" value="SIQ38060.1"/>
    <property type="molecule type" value="Genomic_DNA"/>
</dbReference>
<dbReference type="Pfam" id="PF00669">
    <property type="entry name" value="Flagellin_N"/>
    <property type="match status" value="1"/>
</dbReference>
<gene>
    <name evidence="7" type="ORF">B1B05_05700</name>
    <name evidence="8" type="ORF">SAMN05443094_102364</name>
</gene>
<dbReference type="AlphaFoldDB" id="A0A1N6SAD9"/>
<dbReference type="EMBL" id="MWSK01000002">
    <property type="protein sequence ID" value="OXS79264.1"/>
    <property type="molecule type" value="Genomic_DNA"/>
</dbReference>
<sequence length="270" mass="29737">MFTSFSLLSSTAYRHYKGALDRQMVAMERLSSGMRINRAADDAAGLAISEKMRAQIRGLDQATRNAQDAVSFIQTGEGALNETHAILQRMRELTVQSANDTNTDSDRSAIQEEINQLRDEITRIGSQTEFNTIKLLDGSKIEFKIQVGANAGQTITIQTADMRAGALGLSTIDVTTRTGAETALTSLDDAIKSVSSQRSRFGAYQNRLEHTINNLANTSANLTAAESHIRDADMAQEIMRMTKESILSQVAMAMIMQARQEQMRVLELLK</sequence>
<keyword evidence="8" id="KW-0282">Flagellum</keyword>
<comment type="function">
    <text evidence="4">Flagellin is the subunit protein which polymerizes to form the filaments of bacterial flagella.</text>
</comment>
<dbReference type="GO" id="GO:0005576">
    <property type="term" value="C:extracellular region"/>
    <property type="evidence" value="ECO:0007669"/>
    <property type="project" value="UniProtKB-SubCell"/>
</dbReference>
<dbReference type="SUPFAM" id="SSF64518">
    <property type="entry name" value="Phase 1 flagellin"/>
    <property type="match status" value="1"/>
</dbReference>
<dbReference type="PRINTS" id="PR00207">
    <property type="entry name" value="FLAGELLIN"/>
</dbReference>
<comment type="subcellular location">
    <subcellularLocation>
        <location evidence="4">Secreted</location>
    </subcellularLocation>
    <subcellularLocation>
        <location evidence="4">Bacterial flagellum</location>
    </subcellularLocation>
</comment>
<keyword evidence="3 4" id="KW-0975">Bacterial flagellum</keyword>
<evidence type="ECO:0000256" key="2">
    <source>
        <dbReference type="ARBA" id="ARBA00020110"/>
    </source>
</evidence>
<dbReference type="Proteomes" id="UP000186385">
    <property type="component" value="Unassembled WGS sequence"/>
</dbReference>
<dbReference type="PANTHER" id="PTHR42792:SF2">
    <property type="entry name" value="FLAGELLIN"/>
    <property type="match status" value="1"/>
</dbReference>
<evidence type="ECO:0000259" key="5">
    <source>
        <dbReference type="Pfam" id="PF00669"/>
    </source>
</evidence>
<dbReference type="Gene3D" id="1.20.1330.10">
    <property type="entry name" value="f41 fragment of flagellin, N-terminal domain"/>
    <property type="match status" value="1"/>
</dbReference>
<evidence type="ECO:0000313" key="7">
    <source>
        <dbReference type="EMBL" id="OXS79264.1"/>
    </source>
</evidence>
<dbReference type="RefSeq" id="WP_052698371.1">
    <property type="nucleotide sequence ID" value="NZ_FTLX01000002.1"/>
</dbReference>
<protein>
    <recommendedName>
        <fullName evidence="2 4">Flagellin</fullName>
    </recommendedName>
</protein>
<proteinExistence type="inferred from homology"/>
<reference evidence="7" key="3">
    <citation type="submission" date="2017-03" db="EMBL/GenBank/DDBJ databases">
        <authorList>
            <person name="Dastager S.G."/>
            <person name="Neurgaonkar P.S."/>
            <person name="Dharne M.S."/>
        </authorList>
    </citation>
    <scope>NUCLEOTIDE SEQUENCE</scope>
    <source>
        <strain evidence="7">DSM 25145</strain>
    </source>
</reference>
<dbReference type="Gene3D" id="6.10.10.10">
    <property type="entry name" value="Flagellar export chaperone, C-terminal domain"/>
    <property type="match status" value="1"/>
</dbReference>
<keyword evidence="10" id="KW-1185">Reference proteome</keyword>
<feature type="domain" description="Flagellin C-terminal" evidence="6">
    <location>
        <begin position="185"/>
        <end position="269"/>
    </location>
</feature>
<evidence type="ECO:0000313" key="9">
    <source>
        <dbReference type="Proteomes" id="UP000186385"/>
    </source>
</evidence>
<organism evidence="8 9">
    <name type="scientific">Domibacillus enclensis</name>
    <dbReference type="NCBI Taxonomy" id="1017273"/>
    <lineage>
        <taxon>Bacteria</taxon>
        <taxon>Bacillati</taxon>
        <taxon>Bacillota</taxon>
        <taxon>Bacilli</taxon>
        <taxon>Bacillales</taxon>
        <taxon>Bacillaceae</taxon>
        <taxon>Domibacillus</taxon>
    </lineage>
</organism>
<keyword evidence="8" id="KW-0966">Cell projection</keyword>
<evidence type="ECO:0000256" key="4">
    <source>
        <dbReference type="RuleBase" id="RU362073"/>
    </source>
</evidence>
<keyword evidence="4" id="KW-0964">Secreted</keyword>
<reference evidence="10" key="2">
    <citation type="submission" date="2017-03" db="EMBL/GenBank/DDBJ databases">
        <title>Bacillus sp. V-88(T) DSM27956, whole genome shotgun sequencing project.</title>
        <authorList>
            <person name="Dastager S.G."/>
            <person name="Neurgaonkar P.S."/>
            <person name="Dharne M.S."/>
        </authorList>
    </citation>
    <scope>NUCLEOTIDE SEQUENCE [LARGE SCALE GENOMIC DNA]</scope>
    <source>
        <strain evidence="10">DSM 25145</strain>
    </source>
</reference>
<dbReference type="OrthoDB" id="9796789at2"/>
<dbReference type="InterPro" id="IPR046358">
    <property type="entry name" value="Flagellin_C"/>
</dbReference>
<evidence type="ECO:0000256" key="3">
    <source>
        <dbReference type="ARBA" id="ARBA00023143"/>
    </source>
</evidence>
<dbReference type="GO" id="GO:0009288">
    <property type="term" value="C:bacterial-type flagellum"/>
    <property type="evidence" value="ECO:0007669"/>
    <property type="project" value="UniProtKB-SubCell"/>
</dbReference>